<dbReference type="InterPro" id="IPR018060">
    <property type="entry name" value="HTH_AraC"/>
</dbReference>
<dbReference type="PANTHER" id="PTHR43547">
    <property type="entry name" value="TWO-COMPONENT HISTIDINE KINASE"/>
    <property type="match status" value="1"/>
</dbReference>
<dbReference type="SUPFAM" id="SSF63829">
    <property type="entry name" value="Calcium-dependent phosphotriesterase"/>
    <property type="match status" value="2"/>
</dbReference>
<dbReference type="Gene3D" id="2.130.10.10">
    <property type="entry name" value="YVTN repeat-like/Quinoprotein amine dehydrogenase"/>
    <property type="match status" value="2"/>
</dbReference>
<evidence type="ECO:0000256" key="6">
    <source>
        <dbReference type="ARBA" id="ARBA00022777"/>
    </source>
</evidence>
<dbReference type="RefSeq" id="WP_245759919.1">
    <property type="nucleotide sequence ID" value="NZ_FPCJ01000001.1"/>
</dbReference>
<dbReference type="InterPro" id="IPR013783">
    <property type="entry name" value="Ig-like_fold"/>
</dbReference>
<dbReference type="CDD" id="cd16922">
    <property type="entry name" value="HATPase_EvgS-ArcB-TorS-like"/>
    <property type="match status" value="1"/>
</dbReference>
<dbReference type="Proteomes" id="UP000199537">
    <property type="component" value="Unassembled WGS sequence"/>
</dbReference>
<evidence type="ECO:0000256" key="4">
    <source>
        <dbReference type="ARBA" id="ARBA00022679"/>
    </source>
</evidence>
<evidence type="ECO:0000259" key="14">
    <source>
        <dbReference type="PROSITE" id="PS50109"/>
    </source>
</evidence>
<accession>A0A1I7NBY2</accession>
<dbReference type="SUPFAM" id="SSF46689">
    <property type="entry name" value="Homeodomain-like"/>
    <property type="match status" value="1"/>
</dbReference>
<name>A0A1I7NBY2_9BACT</name>
<feature type="region of interest" description="Disordered" evidence="12">
    <location>
        <begin position="1390"/>
        <end position="1409"/>
    </location>
</feature>
<dbReference type="Pfam" id="PF02518">
    <property type="entry name" value="HATPase_c"/>
    <property type="match status" value="1"/>
</dbReference>
<dbReference type="Gene3D" id="3.30.565.10">
    <property type="entry name" value="Histidine kinase-like ATPase, C-terminal domain"/>
    <property type="match status" value="1"/>
</dbReference>
<keyword evidence="6 16" id="KW-0418">Kinase</keyword>
<dbReference type="SMART" id="SM00387">
    <property type="entry name" value="HATPase_c"/>
    <property type="match status" value="1"/>
</dbReference>
<evidence type="ECO:0000259" key="13">
    <source>
        <dbReference type="PROSITE" id="PS01124"/>
    </source>
</evidence>
<dbReference type="FunFam" id="2.60.40.10:FF:000791">
    <property type="entry name" value="Two-component system sensor histidine kinase/response regulator"/>
    <property type="match status" value="1"/>
</dbReference>
<keyword evidence="9" id="KW-0805">Transcription regulation</keyword>
<feature type="compositionally biased region" description="Polar residues" evidence="12">
    <location>
        <begin position="1398"/>
        <end position="1409"/>
    </location>
</feature>
<dbReference type="InterPro" id="IPR004358">
    <property type="entry name" value="Sig_transdc_His_kin-like_C"/>
</dbReference>
<evidence type="ECO:0000256" key="7">
    <source>
        <dbReference type="ARBA" id="ARBA00022840"/>
    </source>
</evidence>
<dbReference type="CDD" id="cd17574">
    <property type="entry name" value="REC_OmpR"/>
    <property type="match status" value="1"/>
</dbReference>
<dbReference type="GO" id="GO:0000155">
    <property type="term" value="F:phosphorelay sensor kinase activity"/>
    <property type="evidence" value="ECO:0007669"/>
    <property type="project" value="InterPro"/>
</dbReference>
<dbReference type="Gene3D" id="1.10.287.130">
    <property type="match status" value="1"/>
</dbReference>
<dbReference type="PROSITE" id="PS50109">
    <property type="entry name" value="HIS_KIN"/>
    <property type="match status" value="1"/>
</dbReference>
<dbReference type="PRINTS" id="PR00344">
    <property type="entry name" value="BCTRLSENSOR"/>
</dbReference>
<dbReference type="FunFam" id="3.30.565.10:FF:000037">
    <property type="entry name" value="Hybrid sensor histidine kinase/response regulator"/>
    <property type="match status" value="1"/>
</dbReference>
<sequence length="1409" mass="161246">MQSFSLMPRMLLFRIGLCCVLLGGSFAAPAQLTRLSFSRVDMDAGLSHNQVNCFWKDDQGFMWIGTMSGLNRYDGYHFTVFRHQVNDTTSLSDNYITNIYPLPDQRLWINTRNGADIYDPRTERFRRDYLQYLHELGLPAGTISQIVRDQQRRYWFLYDPAYAPAEGNLYCYDSQSHKSRLVWGKKQAQSGFLSDSITSMAMDWAGNIWVIDWQGRIGQVNAQTLQLTRHLDIFSGTAPHPGNYGLFVDRSGGLWAYLTQDAAGVFYYQPVNRQFIHFSKSNPRYPLNNDIVYGIIQDRKGNIWIGTDHGGINIIHLPGYEISYILNQPDDDKSLSQNSVYALFRDSSCIIWVGTYKKGFCYYNERFDRFPLYKHWFAHPAELGYDDVNRFVEDAKGNLWIGSNGGGLIYFDRKQNLFRQYIHRPHDPHSLSNNVIVSLCLDQQGKLWIGTYYGGLDCFDGHRFVHYRHRDGDPYSLAGDKVWDILQDRQGRLWIGTLGQGLDRLDVRTGHFIHYPLSDPASTAMKYISVLLQDRQGRLWIGTAGGVDVMDPDNGRILAHYGYQEGNPLSLSNDNVIALCEDSRGWMWIGTREGLNLLDPHTGHIRHFYQKDGLPDNAILTILEDPSHQLWMGTPNGLCNLQVSRQAGKWQFHFRNFDELDGLQGREFNEKAAYRLREGLLAFGGPNGFNLFDPAHIQISHETPPIVLTNLQIFNHDVGVGEKIKGHVILKQALTQTRSLVLPYNANDFSIEFAALGYSPSIRNMYAYKLEGFNQDWIYTNGSQRKAVYTNLNPGHYVLHVIAANNDGVWDTRGTTLEITILPPFWRTPWAYFLYAAFVIGCLWLARKILLDRARMHFQLQQQQLEAQRMHELDMMKIRFFTNVSHEFRTPLTLILTPLERLLKQDAYPELQKQLHLIYRNARRLMLLVNQLLDFRKLETQSIPLHLSEGDVVAYVRELAMSFMDIADRKQIAFTIETNLSSLLMAFDADKLERIVFNLLSNAFKFTPAGGTVALRMEHRMRADETGNERPYFLLSVIDSGIGIPEEKQPYIFERFFQHDAPPEIMNQGSGIGLSITREFVRMHGGEITVSSTPGQGSRFDVWLPVRSVPAEAASAGWQITHVPAPKLPAATSESPSGGHKPAILLVEDNEDFRFYLKDNLQLHYRILEAADGQTAWETALHEQPALIVSDVMMPGMDGIALAKKLKADPRTAAIPLILLTARAGDEQQIEGLEAGANDYLVKPFNFEILQTRIRNLLREKRRLQKLHPPAVDLTPPMVQLPAEDEEFLDRARKVVEKYLQDPEFSVAKFSQELYMSRAALYKKIVALTGKSPLEFIRRIRLERARQLLAHSRMTVAEVAYSVGFNNPKYFTRYFKEAFHILPSEYQQQMRTQPAPLSESTPTGNQMIP</sequence>
<dbReference type="EC" id="2.7.13.3" evidence="2"/>
<organism evidence="16 17">
    <name type="scientific">Thermoflavifilum thermophilum</name>
    <dbReference type="NCBI Taxonomy" id="1393122"/>
    <lineage>
        <taxon>Bacteria</taxon>
        <taxon>Pseudomonadati</taxon>
        <taxon>Bacteroidota</taxon>
        <taxon>Chitinophagia</taxon>
        <taxon>Chitinophagales</taxon>
        <taxon>Chitinophagaceae</taxon>
        <taxon>Thermoflavifilum</taxon>
    </lineage>
</organism>
<dbReference type="Gene3D" id="3.40.50.2300">
    <property type="match status" value="1"/>
</dbReference>
<dbReference type="SMART" id="SM00448">
    <property type="entry name" value="REC"/>
    <property type="match status" value="1"/>
</dbReference>
<dbReference type="InterPro" id="IPR036890">
    <property type="entry name" value="HATPase_C_sf"/>
</dbReference>
<proteinExistence type="predicted"/>
<dbReference type="InterPro" id="IPR011123">
    <property type="entry name" value="Y_Y_Y"/>
</dbReference>
<dbReference type="SMART" id="SM00342">
    <property type="entry name" value="HTH_ARAC"/>
    <property type="match status" value="1"/>
</dbReference>
<dbReference type="InterPro" id="IPR011006">
    <property type="entry name" value="CheY-like_superfamily"/>
</dbReference>
<dbReference type="SUPFAM" id="SSF47384">
    <property type="entry name" value="Homodimeric domain of signal transducing histidine kinase"/>
    <property type="match status" value="1"/>
</dbReference>
<evidence type="ECO:0000313" key="16">
    <source>
        <dbReference type="EMBL" id="SFV32187.1"/>
    </source>
</evidence>
<gene>
    <name evidence="16" type="ORF">SAMN05660895_1267</name>
</gene>
<dbReference type="EMBL" id="FPCJ01000001">
    <property type="protein sequence ID" value="SFV32187.1"/>
    <property type="molecule type" value="Genomic_DNA"/>
</dbReference>
<dbReference type="InterPro" id="IPR001789">
    <property type="entry name" value="Sig_transdc_resp-reg_receiver"/>
</dbReference>
<dbReference type="PANTHER" id="PTHR43547:SF2">
    <property type="entry name" value="HYBRID SIGNAL TRANSDUCTION HISTIDINE KINASE C"/>
    <property type="match status" value="1"/>
</dbReference>
<keyword evidence="4" id="KW-0808">Transferase</keyword>
<dbReference type="InterPro" id="IPR003661">
    <property type="entry name" value="HisK_dim/P_dom"/>
</dbReference>
<dbReference type="InterPro" id="IPR005467">
    <property type="entry name" value="His_kinase_dom"/>
</dbReference>
<protein>
    <recommendedName>
        <fullName evidence="2">histidine kinase</fullName>
        <ecNumber evidence="2">2.7.13.3</ecNumber>
    </recommendedName>
</protein>
<feature type="modified residue" description="4-aspartylphosphate" evidence="11">
    <location>
        <position position="1191"/>
    </location>
</feature>
<dbReference type="PROSITE" id="PS50110">
    <property type="entry name" value="RESPONSE_REGULATORY"/>
    <property type="match status" value="1"/>
</dbReference>
<evidence type="ECO:0000256" key="3">
    <source>
        <dbReference type="ARBA" id="ARBA00022553"/>
    </source>
</evidence>
<evidence type="ECO:0000256" key="12">
    <source>
        <dbReference type="SAM" id="MobiDB-lite"/>
    </source>
</evidence>
<dbReference type="Pfam" id="PF12833">
    <property type="entry name" value="HTH_18"/>
    <property type="match status" value="1"/>
</dbReference>
<dbReference type="GO" id="GO:0043565">
    <property type="term" value="F:sequence-specific DNA binding"/>
    <property type="evidence" value="ECO:0007669"/>
    <property type="project" value="InterPro"/>
</dbReference>
<dbReference type="FunFam" id="1.10.287.130:FF:000045">
    <property type="entry name" value="Two-component system sensor histidine kinase/response regulator"/>
    <property type="match status" value="1"/>
</dbReference>
<evidence type="ECO:0000256" key="11">
    <source>
        <dbReference type="PROSITE-ProRule" id="PRU00169"/>
    </source>
</evidence>
<dbReference type="SUPFAM" id="SSF55874">
    <property type="entry name" value="ATPase domain of HSP90 chaperone/DNA topoisomerase II/histidine kinase"/>
    <property type="match status" value="1"/>
</dbReference>
<dbReference type="GO" id="GO:0003700">
    <property type="term" value="F:DNA-binding transcription factor activity"/>
    <property type="evidence" value="ECO:0007669"/>
    <property type="project" value="InterPro"/>
</dbReference>
<feature type="domain" description="Histidine kinase" evidence="14">
    <location>
        <begin position="883"/>
        <end position="1108"/>
    </location>
</feature>
<dbReference type="CDD" id="cd00082">
    <property type="entry name" value="HisKA"/>
    <property type="match status" value="1"/>
</dbReference>
<dbReference type="Pfam" id="PF00072">
    <property type="entry name" value="Response_reg"/>
    <property type="match status" value="1"/>
</dbReference>
<comment type="catalytic activity">
    <reaction evidence="1">
        <text>ATP + protein L-histidine = ADP + protein N-phospho-L-histidine.</text>
        <dbReference type="EC" id="2.7.13.3"/>
    </reaction>
</comment>
<dbReference type="InterPro" id="IPR015943">
    <property type="entry name" value="WD40/YVTN_repeat-like_dom_sf"/>
</dbReference>
<dbReference type="PROSITE" id="PS01124">
    <property type="entry name" value="HTH_ARAC_FAMILY_2"/>
    <property type="match status" value="1"/>
</dbReference>
<keyword evidence="8" id="KW-0902">Two-component regulatory system</keyword>
<evidence type="ECO:0000256" key="10">
    <source>
        <dbReference type="ARBA" id="ARBA00023163"/>
    </source>
</evidence>
<keyword evidence="5" id="KW-0547">Nucleotide-binding</keyword>
<keyword evidence="10" id="KW-0804">Transcription</keyword>
<evidence type="ECO:0000256" key="2">
    <source>
        <dbReference type="ARBA" id="ARBA00012438"/>
    </source>
</evidence>
<dbReference type="Pfam" id="PF07494">
    <property type="entry name" value="Reg_prop"/>
    <property type="match status" value="8"/>
</dbReference>
<dbReference type="InterPro" id="IPR009057">
    <property type="entry name" value="Homeodomain-like_sf"/>
</dbReference>
<dbReference type="Pfam" id="PF00512">
    <property type="entry name" value="HisKA"/>
    <property type="match status" value="1"/>
</dbReference>
<dbReference type="InterPro" id="IPR011110">
    <property type="entry name" value="Reg_prop"/>
</dbReference>
<dbReference type="SMART" id="SM00388">
    <property type="entry name" value="HisKA"/>
    <property type="match status" value="1"/>
</dbReference>
<dbReference type="STRING" id="1393122.SAMN05660895_1267"/>
<feature type="domain" description="Response regulatory" evidence="15">
    <location>
        <begin position="1143"/>
        <end position="1258"/>
    </location>
</feature>
<reference evidence="17" key="1">
    <citation type="submission" date="2016-10" db="EMBL/GenBank/DDBJ databases">
        <authorList>
            <person name="Varghese N."/>
            <person name="Submissions S."/>
        </authorList>
    </citation>
    <scope>NUCLEOTIDE SEQUENCE [LARGE SCALE GENOMIC DNA]</scope>
    <source>
        <strain evidence="17">DSM 14807</strain>
    </source>
</reference>
<dbReference type="Gene3D" id="1.10.10.60">
    <property type="entry name" value="Homeodomain-like"/>
    <property type="match status" value="1"/>
</dbReference>
<dbReference type="InterPro" id="IPR036097">
    <property type="entry name" value="HisK_dim/P_sf"/>
</dbReference>
<evidence type="ECO:0000313" key="17">
    <source>
        <dbReference type="Proteomes" id="UP000199537"/>
    </source>
</evidence>
<keyword evidence="3 11" id="KW-0597">Phosphoprotein</keyword>
<keyword evidence="17" id="KW-1185">Reference proteome</keyword>
<keyword evidence="7" id="KW-0067">ATP-binding</keyword>
<dbReference type="Pfam" id="PF07495">
    <property type="entry name" value="Y_Y_Y"/>
    <property type="match status" value="1"/>
</dbReference>
<dbReference type="SUPFAM" id="SSF52172">
    <property type="entry name" value="CheY-like"/>
    <property type="match status" value="1"/>
</dbReference>
<evidence type="ECO:0000256" key="1">
    <source>
        <dbReference type="ARBA" id="ARBA00000085"/>
    </source>
</evidence>
<dbReference type="GO" id="GO:0005524">
    <property type="term" value="F:ATP binding"/>
    <property type="evidence" value="ECO:0007669"/>
    <property type="project" value="UniProtKB-KW"/>
</dbReference>
<dbReference type="InterPro" id="IPR003594">
    <property type="entry name" value="HATPase_dom"/>
</dbReference>
<feature type="domain" description="HTH araC/xylS-type" evidence="13">
    <location>
        <begin position="1290"/>
        <end position="1389"/>
    </location>
</feature>
<evidence type="ECO:0000256" key="5">
    <source>
        <dbReference type="ARBA" id="ARBA00022741"/>
    </source>
</evidence>
<evidence type="ECO:0000256" key="8">
    <source>
        <dbReference type="ARBA" id="ARBA00023012"/>
    </source>
</evidence>
<dbReference type="Gene3D" id="2.60.40.10">
    <property type="entry name" value="Immunoglobulins"/>
    <property type="match status" value="1"/>
</dbReference>
<evidence type="ECO:0000259" key="15">
    <source>
        <dbReference type="PROSITE" id="PS50110"/>
    </source>
</evidence>
<evidence type="ECO:0000256" key="9">
    <source>
        <dbReference type="ARBA" id="ARBA00023015"/>
    </source>
</evidence>